<dbReference type="AlphaFoldDB" id="A0A9L0RY43"/>
<organism evidence="7 8">
    <name type="scientific">Equus caballus</name>
    <name type="common">Horse</name>
    <dbReference type="NCBI Taxonomy" id="9796"/>
    <lineage>
        <taxon>Eukaryota</taxon>
        <taxon>Metazoa</taxon>
        <taxon>Chordata</taxon>
        <taxon>Craniata</taxon>
        <taxon>Vertebrata</taxon>
        <taxon>Euteleostomi</taxon>
        <taxon>Mammalia</taxon>
        <taxon>Eutheria</taxon>
        <taxon>Laurasiatheria</taxon>
        <taxon>Perissodactyla</taxon>
        <taxon>Equidae</taxon>
        <taxon>Equus</taxon>
    </lineage>
</organism>
<keyword evidence="5 6" id="KW-0472">Membrane</keyword>
<dbReference type="GO" id="GO:0016020">
    <property type="term" value="C:membrane"/>
    <property type="evidence" value="ECO:0007669"/>
    <property type="project" value="UniProtKB-SubCell"/>
</dbReference>
<feature type="transmembrane region" description="Helical" evidence="6">
    <location>
        <begin position="68"/>
        <end position="91"/>
    </location>
</feature>
<dbReference type="PANTHER" id="PTHR14948">
    <property type="entry name" value="NG5"/>
    <property type="match status" value="1"/>
</dbReference>
<evidence type="ECO:0000256" key="1">
    <source>
        <dbReference type="ARBA" id="ARBA00004370"/>
    </source>
</evidence>
<keyword evidence="8" id="KW-1185">Reference proteome</keyword>
<reference evidence="7 8" key="1">
    <citation type="journal article" date="2009" name="Science">
        <title>Genome sequence, comparative analysis, and population genetics of the domestic horse.</title>
        <authorList>
            <consortium name="Broad Institute Genome Sequencing Platform"/>
            <consortium name="Broad Institute Whole Genome Assembly Team"/>
            <person name="Wade C.M."/>
            <person name="Giulotto E."/>
            <person name="Sigurdsson S."/>
            <person name="Zoli M."/>
            <person name="Gnerre S."/>
            <person name="Imsland F."/>
            <person name="Lear T.L."/>
            <person name="Adelson D.L."/>
            <person name="Bailey E."/>
            <person name="Bellone R.R."/>
            <person name="Bloecker H."/>
            <person name="Distl O."/>
            <person name="Edgar R.C."/>
            <person name="Garber M."/>
            <person name="Leeb T."/>
            <person name="Mauceli E."/>
            <person name="MacLeod J.N."/>
            <person name="Penedo M.C.T."/>
            <person name="Raison J.M."/>
            <person name="Sharpe T."/>
            <person name="Vogel J."/>
            <person name="Andersson L."/>
            <person name="Antczak D.F."/>
            <person name="Biagi T."/>
            <person name="Binns M.M."/>
            <person name="Chowdhary B.P."/>
            <person name="Coleman S.J."/>
            <person name="Della Valle G."/>
            <person name="Fryc S."/>
            <person name="Guerin G."/>
            <person name="Hasegawa T."/>
            <person name="Hill E.W."/>
            <person name="Jurka J."/>
            <person name="Kiialainen A."/>
            <person name="Lindgren G."/>
            <person name="Liu J."/>
            <person name="Magnani E."/>
            <person name="Mickelson J.R."/>
            <person name="Murray J."/>
            <person name="Nergadze S.G."/>
            <person name="Onofrio R."/>
            <person name="Pedroni S."/>
            <person name="Piras M.F."/>
            <person name="Raudsepp T."/>
            <person name="Rocchi M."/>
            <person name="Roeed K.H."/>
            <person name="Ryder O.A."/>
            <person name="Searle S."/>
            <person name="Skow L."/>
            <person name="Swinburne J.E."/>
            <person name="Syvaenen A.C."/>
            <person name="Tozaki T."/>
            <person name="Valberg S.J."/>
            <person name="Vaudin M."/>
            <person name="White J.R."/>
            <person name="Zody M.C."/>
            <person name="Lander E.S."/>
            <person name="Lindblad-Toh K."/>
        </authorList>
    </citation>
    <scope>NUCLEOTIDE SEQUENCE [LARGE SCALE GENOMIC DNA]</scope>
    <source>
        <strain evidence="7 8">Thoroughbred</strain>
    </source>
</reference>
<reference evidence="7" key="2">
    <citation type="submission" date="2025-08" db="UniProtKB">
        <authorList>
            <consortium name="Ensembl"/>
        </authorList>
    </citation>
    <scope>IDENTIFICATION</scope>
    <source>
        <strain evidence="7">Thoroughbred</strain>
    </source>
</reference>
<name>A0A9L0RY43_HORSE</name>
<accession>A0A9L0RY43</accession>
<comment type="similarity">
    <text evidence="2">Belongs to the CD225/Dispanin family.</text>
</comment>
<evidence type="ECO:0000256" key="2">
    <source>
        <dbReference type="ARBA" id="ARBA00006843"/>
    </source>
</evidence>
<evidence type="ECO:0000313" key="8">
    <source>
        <dbReference type="Proteomes" id="UP000002281"/>
    </source>
</evidence>
<evidence type="ECO:0000256" key="3">
    <source>
        <dbReference type="ARBA" id="ARBA00022692"/>
    </source>
</evidence>
<comment type="subcellular location">
    <subcellularLocation>
        <location evidence="1">Membrane</location>
    </subcellularLocation>
</comment>
<keyword evidence="3 6" id="KW-0812">Transmembrane</keyword>
<protein>
    <submittedName>
        <fullName evidence="7">Uncharacterized protein</fullName>
    </submittedName>
</protein>
<sequence length="140" mass="15889">MATVPDPRNPEFKVTPMQQVNPRQQVNPMQKVNPMQQVNPMQKVHLMQPPIPTQPVILMPLNPPEKDYLFLSIIAFFFFIPLAIPALLFSLKTREANFLGDQRKAKISSRLVLGFSISSILLGTLLVICTIVIRVLKQEK</sequence>
<dbReference type="Proteomes" id="UP000002281">
    <property type="component" value="Chromosome 10"/>
</dbReference>
<dbReference type="Ensembl" id="ENSECAT00000098458.1">
    <property type="protein sequence ID" value="ENSECAP00000067602.1"/>
    <property type="gene ID" value="ENSECAG00000028076.3"/>
</dbReference>
<dbReference type="PANTHER" id="PTHR14948:SF40">
    <property type="match status" value="1"/>
</dbReference>
<dbReference type="InterPro" id="IPR007593">
    <property type="entry name" value="CD225/Dispanin_fam"/>
</dbReference>
<feature type="transmembrane region" description="Helical" evidence="6">
    <location>
        <begin position="111"/>
        <end position="136"/>
    </location>
</feature>
<dbReference type="Pfam" id="PF04505">
    <property type="entry name" value="CD225"/>
    <property type="match status" value="1"/>
</dbReference>
<dbReference type="InterPro" id="IPR051423">
    <property type="entry name" value="CD225/Dispanin"/>
</dbReference>
<keyword evidence="4 6" id="KW-1133">Transmembrane helix</keyword>
<evidence type="ECO:0000256" key="5">
    <source>
        <dbReference type="ARBA" id="ARBA00023136"/>
    </source>
</evidence>
<reference evidence="7" key="3">
    <citation type="submission" date="2025-09" db="UniProtKB">
        <authorList>
            <consortium name="Ensembl"/>
        </authorList>
    </citation>
    <scope>IDENTIFICATION</scope>
    <source>
        <strain evidence="7">Thoroughbred</strain>
    </source>
</reference>
<evidence type="ECO:0000256" key="4">
    <source>
        <dbReference type="ARBA" id="ARBA00022989"/>
    </source>
</evidence>
<evidence type="ECO:0000313" key="7">
    <source>
        <dbReference type="Ensembl" id="ENSECAP00000067602.1"/>
    </source>
</evidence>
<evidence type="ECO:0000256" key="6">
    <source>
        <dbReference type="SAM" id="Phobius"/>
    </source>
</evidence>
<proteinExistence type="inferred from homology"/>
<dbReference type="GeneTree" id="ENSGT00390000016486"/>